<proteinExistence type="predicted"/>
<dbReference type="InterPro" id="IPR027823">
    <property type="entry name" value="DUF4468"/>
</dbReference>
<evidence type="ECO:0000256" key="1">
    <source>
        <dbReference type="SAM" id="SignalP"/>
    </source>
</evidence>
<accession>A0A502GWH9</accession>
<gene>
    <name evidence="3" type="ORF">EAH73_10525</name>
</gene>
<dbReference type="Proteomes" id="UP000317646">
    <property type="component" value="Unassembled WGS sequence"/>
</dbReference>
<feature type="signal peptide" evidence="1">
    <location>
        <begin position="1"/>
        <end position="21"/>
    </location>
</feature>
<feature type="chain" id="PRO_5021267990" evidence="1">
    <location>
        <begin position="22"/>
        <end position="272"/>
    </location>
</feature>
<evidence type="ECO:0000313" key="4">
    <source>
        <dbReference type="Proteomes" id="UP000317646"/>
    </source>
</evidence>
<sequence length="272" mass="28644">MLLLMKAASLFCLLGLPLAAAAQKLPAHDPPVTYYIGVAQAPLYRSAADTAGRPAKYLPSQTAAVVVGRLSPRWVVVELGGFRYLTPADKLTDYDPADADALPVDPRTHRIAYEGVVRVPGATQAELLARATAWVAQAYPLANAVVDPGPAAGQLVIKGTQIATFRTAYAGVARGSYAGVVQHTLTLYTKDGAYKYVLTDLVHDAAGTPNLRSGGPLEQEKASLFGYAGLGSRASWDELKTTATRDVRRLLATLQTAMTLGAAPAAPNPGEF</sequence>
<keyword evidence="1" id="KW-0732">Signal</keyword>
<dbReference type="AlphaFoldDB" id="A0A502GWH9"/>
<dbReference type="Gene3D" id="3.30.530.80">
    <property type="match status" value="1"/>
</dbReference>
<evidence type="ECO:0000259" key="2">
    <source>
        <dbReference type="Pfam" id="PF14730"/>
    </source>
</evidence>
<feature type="domain" description="DUF4468" evidence="2">
    <location>
        <begin position="113"/>
        <end position="202"/>
    </location>
</feature>
<name>A0A502GWH9_9BACT</name>
<evidence type="ECO:0000313" key="3">
    <source>
        <dbReference type="EMBL" id="TPG65822.1"/>
    </source>
</evidence>
<dbReference type="EMBL" id="RCYZ01000004">
    <property type="protein sequence ID" value="TPG65822.1"/>
    <property type="molecule type" value="Genomic_DNA"/>
</dbReference>
<reference evidence="3 4" key="1">
    <citation type="journal article" date="2019" name="Environ. Microbiol.">
        <title>Species interactions and distinct microbial communities in high Arctic permafrost affected cryosols are associated with the CH4 and CO2 gas fluxes.</title>
        <authorList>
            <person name="Altshuler I."/>
            <person name="Hamel J."/>
            <person name="Turney S."/>
            <person name="Magnuson E."/>
            <person name="Levesque R."/>
            <person name="Greer C."/>
            <person name="Whyte L.G."/>
        </authorList>
    </citation>
    <scope>NUCLEOTIDE SEQUENCE [LARGE SCALE GENOMIC DNA]</scope>
    <source>
        <strain evidence="3 4">S9.2P</strain>
    </source>
</reference>
<comment type="caution">
    <text evidence="3">The sequence shown here is derived from an EMBL/GenBank/DDBJ whole genome shotgun (WGS) entry which is preliminary data.</text>
</comment>
<protein>
    <submittedName>
        <fullName evidence="3">DUF4468 domain-containing protein</fullName>
    </submittedName>
</protein>
<organism evidence="3 4">
    <name type="scientific">Hymenobacter nivis</name>
    <dbReference type="NCBI Taxonomy" id="1850093"/>
    <lineage>
        <taxon>Bacteria</taxon>
        <taxon>Pseudomonadati</taxon>
        <taxon>Bacteroidota</taxon>
        <taxon>Cytophagia</taxon>
        <taxon>Cytophagales</taxon>
        <taxon>Hymenobacteraceae</taxon>
        <taxon>Hymenobacter</taxon>
    </lineage>
</organism>
<keyword evidence="4" id="KW-1185">Reference proteome</keyword>
<dbReference type="Pfam" id="PF14730">
    <property type="entry name" value="DUF4468"/>
    <property type="match status" value="1"/>
</dbReference>